<gene>
    <name evidence="1" type="ORF">ERS852580_01992</name>
</gene>
<proteinExistence type="predicted"/>
<protein>
    <submittedName>
        <fullName evidence="1">Uncharacterized protein</fullName>
    </submittedName>
</protein>
<accession>A0A173U5U8</accession>
<organism evidence="1 2">
    <name type="scientific">Agathobacter rectalis</name>
    <dbReference type="NCBI Taxonomy" id="39491"/>
    <lineage>
        <taxon>Bacteria</taxon>
        <taxon>Bacillati</taxon>
        <taxon>Bacillota</taxon>
        <taxon>Clostridia</taxon>
        <taxon>Lachnospirales</taxon>
        <taxon>Lachnospiraceae</taxon>
        <taxon>Agathobacter</taxon>
    </lineage>
</organism>
<dbReference type="Proteomes" id="UP000095673">
    <property type="component" value="Unassembled WGS sequence"/>
</dbReference>
<sequence length="124" mass="14645">MCCGNKEYAPDKCCLLPEIINSALASATKRRNFNKYVNVSGYPIGVAYNATKDKYYARITPFGHDKQVILHYWDKAEEAFQEYMLFKESEIRILTVRYRDKLPEQLFDALIKYEVLFYSPHEER</sequence>
<evidence type="ECO:0000313" key="1">
    <source>
        <dbReference type="EMBL" id="CUN10119.1"/>
    </source>
</evidence>
<dbReference type="AlphaFoldDB" id="A0A173U5U8"/>
<dbReference type="EMBL" id="CYXM01000008">
    <property type="protein sequence ID" value="CUN10119.1"/>
    <property type="molecule type" value="Genomic_DNA"/>
</dbReference>
<name>A0A173U5U8_9FIRM</name>
<evidence type="ECO:0000313" key="2">
    <source>
        <dbReference type="Proteomes" id="UP000095673"/>
    </source>
</evidence>
<reference evidence="1 2" key="1">
    <citation type="submission" date="2015-09" db="EMBL/GenBank/DDBJ databases">
        <authorList>
            <consortium name="Pathogen Informatics"/>
        </authorList>
    </citation>
    <scope>NUCLEOTIDE SEQUENCE [LARGE SCALE GENOMIC DNA]</scope>
    <source>
        <strain evidence="1 2">2789STDY5834968</strain>
    </source>
</reference>